<dbReference type="RefSeq" id="WP_252996326.1">
    <property type="nucleotide sequence ID" value="NZ_CP099717.1"/>
</dbReference>
<organism evidence="8 9">
    <name type="scientific">Aeromonas encheleia</name>
    <dbReference type="NCBI Taxonomy" id="73010"/>
    <lineage>
        <taxon>Bacteria</taxon>
        <taxon>Pseudomonadati</taxon>
        <taxon>Pseudomonadota</taxon>
        <taxon>Gammaproteobacteria</taxon>
        <taxon>Aeromonadales</taxon>
        <taxon>Aeromonadaceae</taxon>
        <taxon>Aeromonas</taxon>
    </lineage>
</organism>
<feature type="domain" description="RapA2 cadherin-like" evidence="7">
    <location>
        <begin position="314"/>
        <end position="377"/>
    </location>
</feature>
<sequence>MGVVYLDVMANDLGGNAKTLWSLDNAESLSTATKSYAPTDLLTQDTARFEGVSNDTSLNGARIWITMDGKVGYDAGTLSTTFKNALQALSAGQTLSDTFTYSIRLGNGTLSWATAQVSFAGTNDAAIITGSSTASLTETNAAQSTGGNLDASDVDSSAAFVVQTNVAGSNGYGTFSIDDTGAWTYTMNGAHDEFVAGQDYTDSITVATADGTSRVLTVTMHGTNDAAIITGSSTAELTETNAALSTNGTLTSDDVDNPDNAFNASTTLGTIGNFAIDAAGAWTFTANSAFDQLNVDESVSETYQVTSVDGTPSTVKITITGANDAPVAVVDTAAGTENQTLTIDVLGNDTDIDDGHAFTINSVNAPSDKGTASILDNKVVFNPGTAFDHLAQGVQELVTLSYSMQDEHGATSTSTIDITITGSNDAAVIAGVATGNVQEDTNVVGGLLNTSGSLTVSDADTGQSGFLAQPTVAGIYGTFTLTAAGNWTYSVNNSLAVIQALGTGQSLLDSFVAHSLDGSDSQSVQVAILGLNDNTALTGTTGNNNYDFSATGSGVYTITDPGGNNDAIRITGDNSKLTTLNFERSGNDLLIDVGSQDITVLNHYGASGNAVDNITFAAGQSYFGYALAGTYSIFSGSSFDAGNGSSNDVVAGTSGNQTIDGGGGASGRDLLFGNAGNDTLSGQNDDDLLIGGGGSDILSGSDGNDLLIGGTGSDSLTGGAGADRFVFAEADPLNLDTVLDYSFSQGDSLDLSTLLDSNFVSGSQVSDFVQVAQTGSNIRVQVDTNGSAGGANFVDVATLSGYGTSGADLIRTYFEGAEHQLSA</sequence>
<dbReference type="PRINTS" id="PR01488">
    <property type="entry name" value="RTXTOXINA"/>
</dbReference>
<dbReference type="Gene3D" id="2.150.10.10">
    <property type="entry name" value="Serralysin-like metalloprotease, C-terminal"/>
    <property type="match status" value="2"/>
</dbReference>
<dbReference type="InterPro" id="IPR013783">
    <property type="entry name" value="Ig-like_fold"/>
</dbReference>
<dbReference type="GO" id="GO:0005576">
    <property type="term" value="C:extracellular region"/>
    <property type="evidence" value="ECO:0007669"/>
    <property type="project" value="InterPro"/>
</dbReference>
<dbReference type="Gene3D" id="2.60.40.10">
    <property type="entry name" value="Immunoglobulins"/>
    <property type="match status" value="2"/>
</dbReference>
<dbReference type="GO" id="GO:0005509">
    <property type="term" value="F:calcium ion binding"/>
    <property type="evidence" value="ECO:0007669"/>
    <property type="project" value="InterPro"/>
</dbReference>
<dbReference type="PANTHER" id="PTHR14139:SF2">
    <property type="entry name" value="CALSYNTENIN-1"/>
    <property type="match status" value="1"/>
</dbReference>
<reference evidence="8" key="1">
    <citation type="submission" date="2022-06" db="EMBL/GenBank/DDBJ databases">
        <title>Complete Genome of Aeromonas sp. Strain SOD01 Isolated from an Urban Freshwater Stream.</title>
        <authorList>
            <person name="Williams L.E."/>
            <person name="Brysgel T."/>
            <person name="Capestro E.M."/>
            <person name="Foltz G.V."/>
            <person name="Gardner A.E."/>
            <person name="Ingrassia J."/>
            <person name="Peterson E."/>
            <person name="Arruda J."/>
            <person name="Flaherty I."/>
            <person name="Hunt M."/>
            <person name="Pappas G."/>
            <person name="Ramsaran S."/>
            <person name="Rocha M."/>
        </authorList>
    </citation>
    <scope>NUCLEOTIDE SEQUENCE</scope>
    <source>
        <strain evidence="8">SOD01</strain>
    </source>
</reference>
<evidence type="ECO:0000256" key="3">
    <source>
        <dbReference type="ARBA" id="ARBA00022737"/>
    </source>
</evidence>
<dbReference type="NCBIfam" id="TIGR03661">
    <property type="entry name" value="T1SS_VCA0849"/>
    <property type="match status" value="1"/>
</dbReference>
<keyword evidence="6" id="KW-0472">Membrane</keyword>
<keyword evidence="2" id="KW-0800">Toxin</keyword>
<comment type="subcellular location">
    <subcellularLocation>
        <location evidence="1">Membrane</location>
    </subcellularLocation>
</comment>
<dbReference type="PRINTS" id="PR00313">
    <property type="entry name" value="CABNDNGRPT"/>
</dbReference>
<keyword evidence="9" id="KW-1185">Reference proteome</keyword>
<dbReference type="InterPro" id="IPR003995">
    <property type="entry name" value="RTX_toxin_determinant-A"/>
</dbReference>
<accession>A0AAE9MKN2</accession>
<name>A0AAE9MKN2_9GAMM</name>
<dbReference type="InterPro" id="IPR011049">
    <property type="entry name" value="Serralysin-like_metalloprot_C"/>
</dbReference>
<evidence type="ECO:0000256" key="5">
    <source>
        <dbReference type="ARBA" id="ARBA00023026"/>
    </source>
</evidence>
<proteinExistence type="predicted"/>
<dbReference type="GO" id="GO:0016020">
    <property type="term" value="C:membrane"/>
    <property type="evidence" value="ECO:0007669"/>
    <property type="project" value="UniProtKB-SubCell"/>
</dbReference>
<evidence type="ECO:0000313" key="9">
    <source>
        <dbReference type="Proteomes" id="UP001056890"/>
    </source>
</evidence>
<dbReference type="InterPro" id="IPR018511">
    <property type="entry name" value="Hemolysin-typ_Ca-bd_CS"/>
</dbReference>
<dbReference type="InterPro" id="IPR019960">
    <property type="entry name" value="T1SS_VCA0849"/>
</dbReference>
<evidence type="ECO:0000256" key="2">
    <source>
        <dbReference type="ARBA" id="ARBA00022656"/>
    </source>
</evidence>
<dbReference type="GO" id="GO:0090729">
    <property type="term" value="F:toxin activity"/>
    <property type="evidence" value="ECO:0007669"/>
    <property type="project" value="UniProtKB-KW"/>
</dbReference>
<dbReference type="InterPro" id="IPR010221">
    <property type="entry name" value="VCBS_dom"/>
</dbReference>
<keyword evidence="4" id="KW-0106">Calcium</keyword>
<evidence type="ECO:0000259" key="7">
    <source>
        <dbReference type="Pfam" id="PF17803"/>
    </source>
</evidence>
<dbReference type="Pfam" id="PF00353">
    <property type="entry name" value="HemolysinCabind"/>
    <property type="match status" value="2"/>
</dbReference>
<dbReference type="EMBL" id="CP099717">
    <property type="protein sequence ID" value="USV59447.1"/>
    <property type="molecule type" value="Genomic_DNA"/>
</dbReference>
<gene>
    <name evidence="8" type="ORF">NHF51_10040</name>
</gene>
<dbReference type="Proteomes" id="UP001056890">
    <property type="component" value="Chromosome"/>
</dbReference>
<keyword evidence="5" id="KW-0843">Virulence</keyword>
<evidence type="ECO:0000256" key="4">
    <source>
        <dbReference type="ARBA" id="ARBA00022837"/>
    </source>
</evidence>
<evidence type="ECO:0000256" key="6">
    <source>
        <dbReference type="ARBA" id="ARBA00023136"/>
    </source>
</evidence>
<dbReference type="InterPro" id="IPR040853">
    <property type="entry name" value="RapA2_cadherin-like"/>
</dbReference>
<feature type="domain" description="RapA2 cadherin-like" evidence="7">
    <location>
        <begin position="415"/>
        <end position="489"/>
    </location>
</feature>
<dbReference type="InterPro" id="IPR001343">
    <property type="entry name" value="Hemolysn_Ca-bd"/>
</dbReference>
<dbReference type="NCBIfam" id="TIGR01965">
    <property type="entry name" value="VCBS_repeat"/>
    <property type="match status" value="5"/>
</dbReference>
<keyword evidence="3" id="KW-0677">Repeat</keyword>
<dbReference type="SUPFAM" id="SSF51120">
    <property type="entry name" value="beta-Roll"/>
    <property type="match status" value="1"/>
</dbReference>
<dbReference type="Pfam" id="PF17803">
    <property type="entry name" value="Cadherin_4"/>
    <property type="match status" value="3"/>
</dbReference>
<feature type="domain" description="RapA2 cadherin-like" evidence="7">
    <location>
        <begin position="113"/>
        <end position="185"/>
    </location>
</feature>
<dbReference type="PROSITE" id="PS00330">
    <property type="entry name" value="HEMOLYSIN_CALCIUM"/>
    <property type="match status" value="2"/>
</dbReference>
<evidence type="ECO:0000313" key="8">
    <source>
        <dbReference type="EMBL" id="USV59447.1"/>
    </source>
</evidence>
<dbReference type="AlphaFoldDB" id="A0AAE9MKN2"/>
<dbReference type="PANTHER" id="PTHR14139">
    <property type="entry name" value="CALSYNTENIN"/>
    <property type="match status" value="1"/>
</dbReference>
<evidence type="ECO:0000256" key="1">
    <source>
        <dbReference type="ARBA" id="ARBA00004370"/>
    </source>
</evidence>
<protein>
    <submittedName>
        <fullName evidence="8">VCBS domain-containing protein</fullName>
    </submittedName>
</protein>